<evidence type="ECO:0000256" key="4">
    <source>
        <dbReference type="ARBA" id="ARBA00022691"/>
    </source>
</evidence>
<evidence type="ECO:0000256" key="2">
    <source>
        <dbReference type="ARBA" id="ARBA00022603"/>
    </source>
</evidence>
<dbReference type="PANTHER" id="PTHR43667">
    <property type="entry name" value="CYCLOPROPANE-FATTY-ACYL-PHOSPHOLIPID SYNTHASE"/>
    <property type="match status" value="1"/>
</dbReference>
<evidence type="ECO:0000256" key="5">
    <source>
        <dbReference type="ARBA" id="ARBA00023098"/>
    </source>
</evidence>
<dbReference type="PIRSF" id="PIRSF003085">
    <property type="entry name" value="CMAS"/>
    <property type="match status" value="1"/>
</dbReference>
<dbReference type="AlphaFoldDB" id="A0A1V2GV68"/>
<keyword evidence="5" id="KW-0443">Lipid metabolism</keyword>
<evidence type="ECO:0000256" key="1">
    <source>
        <dbReference type="ARBA" id="ARBA00010815"/>
    </source>
</evidence>
<dbReference type="InterPro" id="IPR029063">
    <property type="entry name" value="SAM-dependent_MTases_sf"/>
</dbReference>
<keyword evidence="7" id="KW-1185">Reference proteome</keyword>
<evidence type="ECO:0000313" key="7">
    <source>
        <dbReference type="Proteomes" id="UP000188879"/>
    </source>
</evidence>
<dbReference type="GO" id="GO:0008610">
    <property type="term" value="P:lipid biosynthetic process"/>
    <property type="evidence" value="ECO:0007669"/>
    <property type="project" value="InterPro"/>
</dbReference>
<keyword evidence="3" id="KW-0808">Transferase</keyword>
<keyword evidence="2" id="KW-0489">Methyltransferase</keyword>
<dbReference type="Proteomes" id="UP000188879">
    <property type="component" value="Unassembled WGS sequence"/>
</dbReference>
<dbReference type="CDD" id="cd02440">
    <property type="entry name" value="AdoMet_MTases"/>
    <property type="match status" value="1"/>
</dbReference>
<reference evidence="6 7" key="1">
    <citation type="submission" date="2016-10" db="EMBL/GenBank/DDBJ databases">
        <title>Draft Genome sequence of Roseomonas sp. strain M3.</title>
        <authorList>
            <person name="Subhash Y."/>
            <person name="Lee S."/>
        </authorList>
    </citation>
    <scope>NUCLEOTIDE SEQUENCE [LARGE SCALE GENOMIC DNA]</scope>
    <source>
        <strain evidence="6 7">M3</strain>
    </source>
</reference>
<dbReference type="Pfam" id="PF02353">
    <property type="entry name" value="CMAS"/>
    <property type="match status" value="1"/>
</dbReference>
<dbReference type="GO" id="GO:0032259">
    <property type="term" value="P:methylation"/>
    <property type="evidence" value="ECO:0007669"/>
    <property type="project" value="UniProtKB-KW"/>
</dbReference>
<keyword evidence="4" id="KW-0949">S-adenosyl-L-methionine</keyword>
<dbReference type="Gene3D" id="3.40.50.150">
    <property type="entry name" value="Vaccinia Virus protein VP39"/>
    <property type="match status" value="1"/>
</dbReference>
<dbReference type="SUPFAM" id="SSF53335">
    <property type="entry name" value="S-adenosyl-L-methionine-dependent methyltransferases"/>
    <property type="match status" value="1"/>
</dbReference>
<comment type="similarity">
    <text evidence="1">Belongs to the CFA/CMAS family.</text>
</comment>
<comment type="caution">
    <text evidence="6">The sequence shown here is derived from an EMBL/GenBank/DDBJ whole genome shotgun (WGS) entry which is preliminary data.</text>
</comment>
<evidence type="ECO:0000256" key="3">
    <source>
        <dbReference type="ARBA" id="ARBA00022679"/>
    </source>
</evidence>
<dbReference type="OrthoDB" id="9782855at2"/>
<accession>A0A1V2GV68</accession>
<protein>
    <submittedName>
        <fullName evidence="6">Cyclopropane-fatty-acyl-phospholipid synthase</fullName>
    </submittedName>
</protein>
<name>A0A1V2GV68_9PROT</name>
<gene>
    <name evidence="6" type="ORF">BKE38_26835</name>
</gene>
<sequence length="423" mass="48123">MLFDRILSRMIRRGTLTVRYPDGSRRVYRGATDGPLGNPSAGLDIRTPRAERRLVTNPGLAFGEGYMDGELLPLDCGLYEVTDLLALNLMQFGHPGEHLMEKLRWLRRRFDQLNPAGRSRRNVAHHYDLNGRLYALFLDRDRQYSCAYFPTGQETLEEAQEAKKRHIAAKLHLDRPGLEVLDIGCGWGGMALHLAREHGARVTGITLSTEQLEAARARAAEAGLSGQVRFELMDYRDWSRPVDRIVSVGMFEHVGIDHYRTFFRRIHAALKPQGVALVHAIGRSDGPGSTNPWLSKYIFPGGYSPALSEVLPHVEKAGLWTTDIEILRLHYAQTIAHWRRRFAANRDAIQSLYDERFCRMFEFYLVGSELAFRRMGHMNWQIQMTRDVAALPLTRDYIHQAEARGPCPLDPHQEAEVLGSPTL</sequence>
<dbReference type="InterPro" id="IPR003333">
    <property type="entry name" value="CMAS"/>
</dbReference>
<proteinExistence type="inferred from homology"/>
<dbReference type="EMBL" id="MLCO01000363">
    <property type="protein sequence ID" value="ONG45132.1"/>
    <property type="molecule type" value="Genomic_DNA"/>
</dbReference>
<dbReference type="GO" id="GO:0008168">
    <property type="term" value="F:methyltransferase activity"/>
    <property type="evidence" value="ECO:0007669"/>
    <property type="project" value="UniProtKB-KW"/>
</dbReference>
<evidence type="ECO:0000313" key="6">
    <source>
        <dbReference type="EMBL" id="ONG45132.1"/>
    </source>
</evidence>
<dbReference type="RefSeq" id="WP_076960319.1">
    <property type="nucleotide sequence ID" value="NZ_MLCO01000363.1"/>
</dbReference>
<dbReference type="PANTHER" id="PTHR43667:SF1">
    <property type="entry name" value="CYCLOPROPANE-FATTY-ACYL-PHOSPHOLIPID SYNTHASE"/>
    <property type="match status" value="1"/>
</dbReference>
<dbReference type="InterPro" id="IPR050723">
    <property type="entry name" value="CFA/CMAS"/>
</dbReference>
<organism evidence="6 7">
    <name type="scientific">Teichococcus deserti</name>
    <dbReference type="NCBI Taxonomy" id="1817963"/>
    <lineage>
        <taxon>Bacteria</taxon>
        <taxon>Pseudomonadati</taxon>
        <taxon>Pseudomonadota</taxon>
        <taxon>Alphaproteobacteria</taxon>
        <taxon>Acetobacterales</taxon>
        <taxon>Roseomonadaceae</taxon>
        <taxon>Roseomonas</taxon>
    </lineage>
</organism>